<dbReference type="AlphaFoldDB" id="A0A9X1FCI5"/>
<dbReference type="PROSITE" id="PS51257">
    <property type="entry name" value="PROKAR_LIPOPROTEIN"/>
    <property type="match status" value="1"/>
</dbReference>
<dbReference type="Proteomes" id="UP001138894">
    <property type="component" value="Unassembled WGS sequence"/>
</dbReference>
<name>A0A9X1FCI5_9FLAO</name>
<evidence type="ECO:0000313" key="2">
    <source>
        <dbReference type="EMBL" id="MBV7270468.1"/>
    </source>
</evidence>
<keyword evidence="3" id="KW-1185">Reference proteome</keyword>
<protein>
    <recommendedName>
        <fullName evidence="1">Thioredoxin domain-containing protein</fullName>
    </recommendedName>
</protein>
<proteinExistence type="predicted"/>
<dbReference type="Pfam" id="PF13905">
    <property type="entry name" value="Thioredoxin_8"/>
    <property type="match status" value="1"/>
</dbReference>
<dbReference type="RefSeq" id="WP_218547623.1">
    <property type="nucleotide sequence ID" value="NZ_JAGSPD010000016.1"/>
</dbReference>
<evidence type="ECO:0000259" key="1">
    <source>
        <dbReference type="PROSITE" id="PS51352"/>
    </source>
</evidence>
<accession>A0A9X1FCI5</accession>
<evidence type="ECO:0000313" key="3">
    <source>
        <dbReference type="Proteomes" id="UP001138894"/>
    </source>
</evidence>
<feature type="domain" description="Thioredoxin" evidence="1">
    <location>
        <begin position="341"/>
        <end position="480"/>
    </location>
</feature>
<organism evidence="2 3">
    <name type="scientific">Winogradskyella luteola</name>
    <dbReference type="NCBI Taxonomy" id="2828330"/>
    <lineage>
        <taxon>Bacteria</taxon>
        <taxon>Pseudomonadati</taxon>
        <taxon>Bacteroidota</taxon>
        <taxon>Flavobacteriia</taxon>
        <taxon>Flavobacteriales</taxon>
        <taxon>Flavobacteriaceae</taxon>
        <taxon>Winogradskyella</taxon>
    </lineage>
</organism>
<dbReference type="InterPro" id="IPR013766">
    <property type="entry name" value="Thioredoxin_domain"/>
</dbReference>
<dbReference type="PROSITE" id="PS51352">
    <property type="entry name" value="THIOREDOXIN_2"/>
    <property type="match status" value="1"/>
</dbReference>
<dbReference type="InterPro" id="IPR012336">
    <property type="entry name" value="Thioredoxin-like_fold"/>
</dbReference>
<dbReference type="EMBL" id="JAGSPD010000016">
    <property type="protein sequence ID" value="MBV7270468.1"/>
    <property type="molecule type" value="Genomic_DNA"/>
</dbReference>
<reference evidence="2" key="1">
    <citation type="submission" date="2021-04" db="EMBL/GenBank/DDBJ databases">
        <authorList>
            <person name="Pira H."/>
            <person name="Risdian C."/>
            <person name="Wink J."/>
        </authorList>
    </citation>
    <scope>NUCLEOTIDE SEQUENCE</scope>
    <source>
        <strain evidence="2">WHY3</strain>
    </source>
</reference>
<comment type="caution">
    <text evidence="2">The sequence shown here is derived from an EMBL/GenBank/DDBJ whole genome shotgun (WGS) entry which is preliminary data.</text>
</comment>
<gene>
    <name evidence="2" type="ORF">KCG49_14870</name>
</gene>
<sequence length="489" mass="57113">MMKLPMLTRYIAITCVLLSITIGCKINGSGNGDYAYIGGEIINPKNKNIILHNTEGKVFDTLSLDANNRFIHKIENLESGLYLIRHGGEYQTVLLEPSDSIMFRLNTYDFDESLVFTGNGAKKNNYLIKTYLTNEKEAKKLVKYAKMNPEDFNAFVEKRRKHQLEEFHRFLSKSNESEFFKSVIEANINYNSYADKEIYPFAYFGNNKLIHIKDLPEDFYNHRANIDYNANHLSHFFSYNRFLFSHIDNLAIKSYYKNNPYHSKFDRHAMDYNISKMDLIDSIITDKTIKNNLLKYKARDFISHNHTESEANEILNYYLSKSTNEEDKAYMKDLVTSLKSLRQGNPLPNLAVVNYNDTVHYLNSIITKPTIIYFWSSNSKSQYRNSHYMVTELKAQFPQMDFISINVNDNDDKFWKNIINNYNFSTINEFKFKNSKAARKILAVNYLNKAIIVDENSMILHPNANIFSSEFKETLEGLLRKKHLIAAKQ</sequence>